<dbReference type="STRING" id="433924.NS331_07065"/>
<evidence type="ECO:0000313" key="4">
    <source>
        <dbReference type="Proteomes" id="UP000255265"/>
    </source>
</evidence>
<dbReference type="RefSeq" id="WP_114804064.1">
    <property type="nucleotide sequence ID" value="NZ_QQAV01000009.1"/>
</dbReference>
<dbReference type="InterPro" id="IPR021382">
    <property type="entry name" value="DUF3014"/>
</dbReference>
<dbReference type="Pfam" id="PF11219">
    <property type="entry name" value="DUF3014"/>
    <property type="match status" value="1"/>
</dbReference>
<evidence type="ECO:0000256" key="2">
    <source>
        <dbReference type="SAM" id="Phobius"/>
    </source>
</evidence>
<feature type="region of interest" description="Disordered" evidence="1">
    <location>
        <begin position="40"/>
        <end position="73"/>
    </location>
</feature>
<accession>A0A370F996</accession>
<keyword evidence="2" id="KW-1133">Transmembrane helix</keyword>
<gene>
    <name evidence="3" type="ORF">DFR41_10999</name>
</gene>
<reference evidence="3 4" key="1">
    <citation type="submission" date="2018-07" db="EMBL/GenBank/DDBJ databases">
        <title>Genomic Encyclopedia of Type Strains, Phase IV (KMG-IV): sequencing the most valuable type-strain genomes for metagenomic binning, comparative biology and taxonomic classification.</title>
        <authorList>
            <person name="Goeker M."/>
        </authorList>
    </citation>
    <scope>NUCLEOTIDE SEQUENCE [LARGE SCALE GENOMIC DNA]</scope>
    <source>
        <strain evidence="3 4">DSM 21352</strain>
    </source>
</reference>
<organism evidence="3 4">
    <name type="scientific">Pseudacidovorax intermedius</name>
    <dbReference type="NCBI Taxonomy" id="433924"/>
    <lineage>
        <taxon>Bacteria</taxon>
        <taxon>Pseudomonadati</taxon>
        <taxon>Pseudomonadota</taxon>
        <taxon>Betaproteobacteria</taxon>
        <taxon>Burkholderiales</taxon>
        <taxon>Comamonadaceae</taxon>
        <taxon>Pseudacidovorax</taxon>
    </lineage>
</organism>
<keyword evidence="2" id="KW-0472">Membrane</keyword>
<name>A0A370F996_9BURK</name>
<sequence>MSEPDFRPRADRPVGLIIALLIALAAAGWFGWQWWQQRQMPPPPTAPVASTPAPPDAPPPLAATPPSPATPQNEVAAIAEPEKNLPALGESDARMRAALVELLGSKAVGQFLQLDDFVRRGVATIDNLPREHAPVQRWPVRPTEGRFQLQGQGEVRTIAPDNAARYTPFVLLAENLDAAKVAGVYARLYPLFQQAYEELGFPGRYFNDRLVAVIDHLLAAPEPAGPLQIRVVEVKGDTPGDRPWVRYEYADERLQSLSAGQKLMVRVGLVNERRLKAKLRELRTQVATAVPASAGAKKP</sequence>
<dbReference type="AlphaFoldDB" id="A0A370F996"/>
<dbReference type="OrthoDB" id="5502479at2"/>
<comment type="caution">
    <text evidence="3">The sequence shown here is derived from an EMBL/GenBank/DDBJ whole genome shotgun (WGS) entry which is preliminary data.</text>
</comment>
<feature type="transmembrane region" description="Helical" evidence="2">
    <location>
        <begin position="14"/>
        <end position="35"/>
    </location>
</feature>
<feature type="compositionally biased region" description="Pro residues" evidence="1">
    <location>
        <begin position="40"/>
        <end position="69"/>
    </location>
</feature>
<evidence type="ECO:0000313" key="3">
    <source>
        <dbReference type="EMBL" id="RDI21302.1"/>
    </source>
</evidence>
<keyword evidence="4" id="KW-1185">Reference proteome</keyword>
<protein>
    <submittedName>
        <fullName evidence="3">DUF3014 family protein</fullName>
    </submittedName>
</protein>
<proteinExistence type="predicted"/>
<dbReference type="Proteomes" id="UP000255265">
    <property type="component" value="Unassembled WGS sequence"/>
</dbReference>
<keyword evidence="2" id="KW-0812">Transmembrane</keyword>
<dbReference type="EMBL" id="QQAV01000009">
    <property type="protein sequence ID" value="RDI21302.1"/>
    <property type="molecule type" value="Genomic_DNA"/>
</dbReference>
<evidence type="ECO:0000256" key="1">
    <source>
        <dbReference type="SAM" id="MobiDB-lite"/>
    </source>
</evidence>